<proteinExistence type="predicted"/>
<dbReference type="EMBL" id="SMKE01000147">
    <property type="protein sequence ID" value="TDB99742.1"/>
    <property type="molecule type" value="Genomic_DNA"/>
</dbReference>
<evidence type="ECO:0000256" key="1">
    <source>
        <dbReference type="SAM" id="MobiDB-lite"/>
    </source>
</evidence>
<organism evidence="2 3">
    <name type="scientific">Micromonospora fluostatini</name>
    <dbReference type="NCBI Taxonomy" id="1629071"/>
    <lineage>
        <taxon>Bacteria</taxon>
        <taxon>Bacillati</taxon>
        <taxon>Actinomycetota</taxon>
        <taxon>Actinomycetes</taxon>
        <taxon>Micromonosporales</taxon>
        <taxon>Micromonosporaceae</taxon>
        <taxon>Micromonospora</taxon>
    </lineage>
</organism>
<dbReference type="Proteomes" id="UP000295626">
    <property type="component" value="Unassembled WGS sequence"/>
</dbReference>
<evidence type="ECO:0000313" key="2">
    <source>
        <dbReference type="EMBL" id="TDB99742.1"/>
    </source>
</evidence>
<sequence length="199" mass="21460">MAVDRADPLGAFLAGASRRQGQIAVASLVERMAQLFTGPVGATDGRTADVEAFLLVLEDLWAPGPADAEPWRGNAARLMALPELAAEREPSGVLAFACHALAVAYYACEYRRTGEVRHATRAGSRALDAMFFLSEYVGDDVDRPGQERALRRRDVEELSPEADPDAVGGQLRDRSRRRSAELVAALLVPGQETPGGPYR</sequence>
<protein>
    <recommendedName>
        <fullName evidence="4">Tetracycline repressor TetR C-terminal domain-containing protein</fullName>
    </recommendedName>
</protein>
<gene>
    <name evidence="2" type="ORF">E1091_06280</name>
</gene>
<comment type="caution">
    <text evidence="2">The sequence shown here is derived from an EMBL/GenBank/DDBJ whole genome shotgun (WGS) entry which is preliminary data.</text>
</comment>
<evidence type="ECO:0000313" key="3">
    <source>
        <dbReference type="Proteomes" id="UP000295626"/>
    </source>
</evidence>
<keyword evidence="3" id="KW-1185">Reference proteome</keyword>
<accession>A0ABY2DIX4</accession>
<evidence type="ECO:0008006" key="4">
    <source>
        <dbReference type="Google" id="ProtNLM"/>
    </source>
</evidence>
<feature type="region of interest" description="Disordered" evidence="1">
    <location>
        <begin position="153"/>
        <end position="175"/>
    </location>
</feature>
<reference evidence="2 3" key="1">
    <citation type="submission" date="2019-02" db="EMBL/GenBank/DDBJ databases">
        <title>Draft genome sequences of novel Actinobacteria.</title>
        <authorList>
            <person name="Sahin N."/>
            <person name="Ay H."/>
            <person name="Saygin H."/>
        </authorList>
    </citation>
    <scope>NUCLEOTIDE SEQUENCE [LARGE SCALE GENOMIC DNA]</scope>
    <source>
        <strain evidence="2 3">JCM 30529</strain>
    </source>
</reference>
<name>A0ABY2DIX4_9ACTN</name>